<reference evidence="3" key="1">
    <citation type="journal article" date="2020" name="Stud. Mycol.">
        <title>101 Dothideomycetes genomes: a test case for predicting lifestyles and emergence of pathogens.</title>
        <authorList>
            <person name="Haridas S."/>
            <person name="Albert R."/>
            <person name="Binder M."/>
            <person name="Bloem J."/>
            <person name="Labutti K."/>
            <person name="Salamov A."/>
            <person name="Andreopoulos B."/>
            <person name="Baker S."/>
            <person name="Barry K."/>
            <person name="Bills G."/>
            <person name="Bluhm B."/>
            <person name="Cannon C."/>
            <person name="Castanera R."/>
            <person name="Culley D."/>
            <person name="Daum C."/>
            <person name="Ezra D."/>
            <person name="Gonzalez J."/>
            <person name="Henrissat B."/>
            <person name="Kuo A."/>
            <person name="Liang C."/>
            <person name="Lipzen A."/>
            <person name="Lutzoni F."/>
            <person name="Magnuson J."/>
            <person name="Mondo S."/>
            <person name="Nolan M."/>
            <person name="Ohm R."/>
            <person name="Pangilinan J."/>
            <person name="Park H.-J."/>
            <person name="Ramirez L."/>
            <person name="Alfaro M."/>
            <person name="Sun H."/>
            <person name="Tritt A."/>
            <person name="Yoshinaga Y."/>
            <person name="Zwiers L.-H."/>
            <person name="Turgeon B."/>
            <person name="Goodwin S."/>
            <person name="Spatafora J."/>
            <person name="Crous P."/>
            <person name="Grigoriev I."/>
        </authorList>
    </citation>
    <scope>NUCLEOTIDE SEQUENCE</scope>
    <source>
        <strain evidence="3">CBS 675.92</strain>
    </source>
</reference>
<keyword evidence="4" id="KW-1185">Reference proteome</keyword>
<dbReference type="EMBL" id="ML976977">
    <property type="protein sequence ID" value="KAF1963745.1"/>
    <property type="molecule type" value="Genomic_DNA"/>
</dbReference>
<accession>A0A6A5UFR1</accession>
<feature type="compositionally biased region" description="Polar residues" evidence="1">
    <location>
        <begin position="264"/>
        <end position="280"/>
    </location>
</feature>
<evidence type="ECO:0000256" key="1">
    <source>
        <dbReference type="SAM" id="MobiDB-lite"/>
    </source>
</evidence>
<evidence type="ECO:0000313" key="3">
    <source>
        <dbReference type="EMBL" id="KAF1963745.1"/>
    </source>
</evidence>
<feature type="transmembrane region" description="Helical" evidence="2">
    <location>
        <begin position="156"/>
        <end position="176"/>
    </location>
</feature>
<keyword evidence="2" id="KW-0472">Membrane</keyword>
<protein>
    <submittedName>
        <fullName evidence="3">Uncharacterized protein</fullName>
    </submittedName>
</protein>
<evidence type="ECO:0000256" key="2">
    <source>
        <dbReference type="SAM" id="Phobius"/>
    </source>
</evidence>
<dbReference type="AlphaFoldDB" id="A0A6A5UFR1"/>
<keyword evidence="2" id="KW-1133">Transmembrane helix</keyword>
<gene>
    <name evidence="3" type="ORF">CC80DRAFT_487072</name>
</gene>
<feature type="region of interest" description="Disordered" evidence="1">
    <location>
        <begin position="45"/>
        <end position="147"/>
    </location>
</feature>
<feature type="region of interest" description="Disordered" evidence="1">
    <location>
        <begin position="259"/>
        <end position="303"/>
    </location>
</feature>
<keyword evidence="2" id="KW-0812">Transmembrane</keyword>
<proteinExistence type="predicted"/>
<evidence type="ECO:0000313" key="4">
    <source>
        <dbReference type="Proteomes" id="UP000800035"/>
    </source>
</evidence>
<name>A0A6A5UFR1_9PLEO</name>
<organism evidence="3 4">
    <name type="scientific">Byssothecium circinans</name>
    <dbReference type="NCBI Taxonomy" id="147558"/>
    <lineage>
        <taxon>Eukaryota</taxon>
        <taxon>Fungi</taxon>
        <taxon>Dikarya</taxon>
        <taxon>Ascomycota</taxon>
        <taxon>Pezizomycotina</taxon>
        <taxon>Dothideomycetes</taxon>
        <taxon>Pleosporomycetidae</taxon>
        <taxon>Pleosporales</taxon>
        <taxon>Massarineae</taxon>
        <taxon>Massarinaceae</taxon>
        <taxon>Byssothecium</taxon>
    </lineage>
</organism>
<dbReference type="Proteomes" id="UP000800035">
    <property type="component" value="Unassembled WGS sequence"/>
</dbReference>
<feature type="transmembrane region" description="Helical" evidence="2">
    <location>
        <begin position="6"/>
        <end position="28"/>
    </location>
</feature>
<sequence length="344" mass="38051">MLLPLLIFQFFFLFITFVFLILSLLVALTEGDDFWKEALERAKADTDRHEQRYEGNASAGRKIPNADTETDTQEKERLEQEDDSDSDVDSVEEYCVIGALTPPPCDTDNNHNDGESPISNKLSRKEGLQERNTPATPPHHVQPHKPPKNWFHKRRWSLCLSVIYICAITAGIKFLVSLDTTPPSTTTRTTLGDLDASISSMLKNNDGYRCGSPFPGPWAKRATVTIHTTTTPCTMRPTVTVTVTVTVTISATVTAKATEPVTHSIETPTPLTTTAGSRTKGSQEEEEGERRTGTMAAVHSGPGTLAGEKAESCLTKSVYGTSYVKDGWYYYSWWEMCDDDSGRS</sequence>
<feature type="compositionally biased region" description="Acidic residues" evidence="1">
    <location>
        <begin position="79"/>
        <end position="92"/>
    </location>
</feature>